<dbReference type="InParanoid" id="A0A3N1GAD1"/>
<evidence type="ECO:0000256" key="2">
    <source>
        <dbReference type="SAM" id="Phobius"/>
    </source>
</evidence>
<gene>
    <name evidence="4" type="ORF">EDC03_2698</name>
</gene>
<evidence type="ECO:0000259" key="3">
    <source>
        <dbReference type="Pfam" id="PF03372"/>
    </source>
</evidence>
<evidence type="ECO:0000256" key="1">
    <source>
        <dbReference type="SAM" id="MobiDB-lite"/>
    </source>
</evidence>
<keyword evidence="5" id="KW-1185">Reference proteome</keyword>
<organism evidence="4 5">
    <name type="scientific">Pseudokineococcus lusitanus</name>
    <dbReference type="NCBI Taxonomy" id="763993"/>
    <lineage>
        <taxon>Bacteria</taxon>
        <taxon>Bacillati</taxon>
        <taxon>Actinomycetota</taxon>
        <taxon>Actinomycetes</taxon>
        <taxon>Kineosporiales</taxon>
        <taxon>Kineosporiaceae</taxon>
        <taxon>Pseudokineococcus</taxon>
    </lineage>
</organism>
<keyword evidence="4" id="KW-0378">Hydrolase</keyword>
<dbReference type="SUPFAM" id="SSF56219">
    <property type="entry name" value="DNase I-like"/>
    <property type="match status" value="1"/>
</dbReference>
<keyword evidence="2" id="KW-0472">Membrane</keyword>
<keyword evidence="4" id="KW-0255">Endonuclease</keyword>
<feature type="transmembrane region" description="Helical" evidence="2">
    <location>
        <begin position="127"/>
        <end position="147"/>
    </location>
</feature>
<keyword evidence="4" id="KW-0269">Exonuclease</keyword>
<dbReference type="EMBL" id="RJKN01000007">
    <property type="protein sequence ID" value="ROP27174.1"/>
    <property type="molecule type" value="Genomic_DNA"/>
</dbReference>
<feature type="transmembrane region" description="Helical" evidence="2">
    <location>
        <begin position="91"/>
        <end position="115"/>
    </location>
</feature>
<dbReference type="Gene3D" id="3.60.10.10">
    <property type="entry name" value="Endonuclease/exonuclease/phosphatase"/>
    <property type="match status" value="1"/>
</dbReference>
<evidence type="ECO:0000313" key="5">
    <source>
        <dbReference type="Proteomes" id="UP000276232"/>
    </source>
</evidence>
<keyword evidence="2" id="KW-0812">Transmembrane</keyword>
<proteinExistence type="predicted"/>
<comment type="caution">
    <text evidence="4">The sequence shown here is derived from an EMBL/GenBank/DDBJ whole genome shotgun (WGS) entry which is preliminary data.</text>
</comment>
<sequence length="400" mass="39914">MPPGTGARAGVGAVGHARRVLLPPRRRVGPPGTPHGATAATPPRPRADRVATGIAWAAAGLVGVVAVVGVAPRLVGLSETTPWAQGVQLRAASAAGCLALAVVLLVVAGLVRLARRRAAHRRTPPQALALALVLVLVAGGHAGALALRPEVPAGTAAGTSSAREGDLVVTALNAGPDGATPDDVAALALRRGSQVLALSETRPEAARAVADALAAAGRPVQLLSAEPVGPVLPGSWADGLLLPLVRADTHLLVAEELGPYVAEPAPPLLGGAVVARPADGDGPPLASVHTLPAVPVLFDMDRWRAETAMAVALCARLPGGVVAGDLNATRDHAVLRGSACDPAAAVTGGSWPTDLPPALASPIDHVLADPGAWSVVGQALDDVGSDHRAVTAVLRPRTAP</sequence>
<feature type="transmembrane region" description="Helical" evidence="2">
    <location>
        <begin position="50"/>
        <end position="71"/>
    </location>
</feature>
<dbReference type="Pfam" id="PF03372">
    <property type="entry name" value="Exo_endo_phos"/>
    <property type="match status" value="1"/>
</dbReference>
<dbReference type="GO" id="GO:0004519">
    <property type="term" value="F:endonuclease activity"/>
    <property type="evidence" value="ECO:0007669"/>
    <property type="project" value="UniProtKB-KW"/>
</dbReference>
<dbReference type="GO" id="GO:0004527">
    <property type="term" value="F:exonuclease activity"/>
    <property type="evidence" value="ECO:0007669"/>
    <property type="project" value="UniProtKB-KW"/>
</dbReference>
<dbReference type="InterPro" id="IPR036691">
    <property type="entry name" value="Endo/exonu/phosph_ase_sf"/>
</dbReference>
<keyword evidence="2" id="KW-1133">Transmembrane helix</keyword>
<dbReference type="AlphaFoldDB" id="A0A3N1GAD1"/>
<keyword evidence="4" id="KW-0540">Nuclease</keyword>
<reference evidence="4 5" key="1">
    <citation type="journal article" date="2015" name="Stand. Genomic Sci.">
        <title>Genomic Encyclopedia of Bacterial and Archaeal Type Strains, Phase III: the genomes of soil and plant-associated and newly described type strains.</title>
        <authorList>
            <person name="Whitman W.B."/>
            <person name="Woyke T."/>
            <person name="Klenk H.P."/>
            <person name="Zhou Y."/>
            <person name="Lilburn T.G."/>
            <person name="Beck B.J."/>
            <person name="De Vos P."/>
            <person name="Vandamme P."/>
            <person name="Eisen J.A."/>
            <person name="Garrity G."/>
            <person name="Hugenholtz P."/>
            <person name="Kyrpides N.C."/>
        </authorList>
    </citation>
    <scope>NUCLEOTIDE SEQUENCE [LARGE SCALE GENOMIC DNA]</scope>
    <source>
        <strain evidence="4 5">CECT 7306</strain>
    </source>
</reference>
<dbReference type="Proteomes" id="UP000276232">
    <property type="component" value="Unassembled WGS sequence"/>
</dbReference>
<accession>A0A3N1GAD1</accession>
<dbReference type="InterPro" id="IPR005135">
    <property type="entry name" value="Endo/exonuclease/phosphatase"/>
</dbReference>
<feature type="domain" description="Endonuclease/exonuclease/phosphatase" evidence="3">
    <location>
        <begin position="180"/>
        <end position="387"/>
    </location>
</feature>
<feature type="region of interest" description="Disordered" evidence="1">
    <location>
        <begin position="22"/>
        <end position="45"/>
    </location>
</feature>
<evidence type="ECO:0000313" key="4">
    <source>
        <dbReference type="EMBL" id="ROP27174.1"/>
    </source>
</evidence>
<protein>
    <submittedName>
        <fullName evidence="4">Endonuclease/exonuclease/phosphatase (EEP) superfamily protein YafD</fullName>
    </submittedName>
</protein>
<name>A0A3N1GAD1_9ACTN</name>